<feature type="transmembrane region" description="Helical" evidence="1">
    <location>
        <begin position="12"/>
        <end position="33"/>
    </location>
</feature>
<dbReference type="RefSeq" id="WP_065208460.1">
    <property type="nucleotide sequence ID" value="NZ_JABJXE010000034.1"/>
</dbReference>
<organism evidence="2 3">
    <name type="scientific">Photobacterium carnosum</name>
    <dbReference type="NCBI Taxonomy" id="2023717"/>
    <lineage>
        <taxon>Bacteria</taxon>
        <taxon>Pseudomonadati</taxon>
        <taxon>Pseudomonadota</taxon>
        <taxon>Gammaproteobacteria</taxon>
        <taxon>Vibrionales</taxon>
        <taxon>Vibrionaceae</taxon>
        <taxon>Photobacterium</taxon>
    </lineage>
</organism>
<dbReference type="AlphaFoldDB" id="A0A2N4UMK6"/>
<keyword evidence="1" id="KW-1133">Transmembrane helix</keyword>
<dbReference type="Proteomes" id="UP000234420">
    <property type="component" value="Unassembled WGS sequence"/>
</dbReference>
<sequence>MTFYLLRPVFRFILQLLSTGCLLAGLVMPFVIYYQQTNILHAFGWSLFLIVGILFSAILLGYDAFLLKIAPYNLDIYLPM</sequence>
<name>A0A2N4UMK6_9GAMM</name>
<dbReference type="EMBL" id="NPIB01000034">
    <property type="protein sequence ID" value="PLC56250.1"/>
    <property type="molecule type" value="Genomic_DNA"/>
</dbReference>
<keyword evidence="3" id="KW-1185">Reference proteome</keyword>
<reference evidence="2 3" key="1">
    <citation type="journal article" date="2018" name="Syst. Appl. Microbiol.">
        <title>Photobacterium carnosum sp. nov., isolated from spoiled modified atmosphere packaged poultry meat.</title>
        <authorList>
            <person name="Hilgarth M."/>
            <person name="Fuertes S."/>
            <person name="Ehrmann M."/>
            <person name="Vogel R.F."/>
        </authorList>
    </citation>
    <scope>NUCLEOTIDE SEQUENCE [LARGE SCALE GENOMIC DNA]</scope>
    <source>
        <strain evidence="2 3">TMW 2.2021</strain>
    </source>
</reference>
<keyword evidence="1" id="KW-0472">Membrane</keyword>
<proteinExistence type="predicted"/>
<comment type="caution">
    <text evidence="2">The sequence shown here is derived from an EMBL/GenBank/DDBJ whole genome shotgun (WGS) entry which is preliminary data.</text>
</comment>
<feature type="transmembrane region" description="Helical" evidence="1">
    <location>
        <begin position="39"/>
        <end position="62"/>
    </location>
</feature>
<keyword evidence="1" id="KW-0812">Transmembrane</keyword>
<accession>A0A2N4UMK6</accession>
<evidence type="ECO:0000313" key="2">
    <source>
        <dbReference type="EMBL" id="PLC56250.1"/>
    </source>
</evidence>
<protein>
    <submittedName>
        <fullName evidence="2">Uncharacterized protein</fullName>
    </submittedName>
</protein>
<evidence type="ECO:0000313" key="3">
    <source>
        <dbReference type="Proteomes" id="UP000234420"/>
    </source>
</evidence>
<evidence type="ECO:0000256" key="1">
    <source>
        <dbReference type="SAM" id="Phobius"/>
    </source>
</evidence>
<gene>
    <name evidence="2" type="ORF">CIK00_19275</name>
</gene>